<evidence type="ECO:0000313" key="2">
    <source>
        <dbReference type="Proteomes" id="UP000191160"/>
    </source>
</evidence>
<sequence length="203" mass="22912">MNILNKKMLPIGLAVLSILLFVLMIARHEWHLANSQSIYVKLQPVDPRSLIQGDYMALNYQLYFGGQPSEEQSANGQAGKANKEENVHRDDFVDQKSIVSYVQLDAQRRVIRTSFNPKLLAQYPSSSTKLVLKNPDNRFEGLYPAASSFLFAEGLEACYRDAQYAELKVQENGQPLLVGLVGEHLQPFDCKQNQAWWKGPRAG</sequence>
<comment type="caution">
    <text evidence="1">The sequence shown here is derived from an EMBL/GenBank/DDBJ whole genome shotgun (WGS) entry which is preliminary data.</text>
</comment>
<accession>A0A1T1GRE8</accession>
<dbReference type="InterPro" id="IPR025833">
    <property type="entry name" value="GDYXXLXY"/>
</dbReference>
<dbReference type="AlphaFoldDB" id="A0A1T1GRE8"/>
<dbReference type="Proteomes" id="UP000191160">
    <property type="component" value="Unassembled WGS sequence"/>
</dbReference>
<proteinExistence type="predicted"/>
<reference evidence="1 2" key="1">
    <citation type="submission" date="2017-02" db="EMBL/GenBank/DDBJ databases">
        <title>Acinetobacter sp. ANC 4945, whole genome shotgun sequencing project.</title>
        <authorList>
            <person name="Radolfova-Krizova L."/>
            <person name="Al Atrouni A."/>
            <person name="Nemec A."/>
        </authorList>
    </citation>
    <scope>NUCLEOTIDE SEQUENCE [LARGE SCALE GENOMIC DNA]</scope>
    <source>
        <strain evidence="1 2">ANC 4945</strain>
    </source>
</reference>
<name>A0A1T1GRE8_9GAMM</name>
<evidence type="ECO:0000313" key="1">
    <source>
        <dbReference type="EMBL" id="OOV80080.1"/>
    </source>
</evidence>
<protein>
    <submittedName>
        <fullName evidence="1">GDYXXLXY protein</fullName>
    </submittedName>
</protein>
<keyword evidence="2" id="KW-1185">Reference proteome</keyword>
<dbReference type="Pfam" id="PF14345">
    <property type="entry name" value="GDYXXLXY"/>
    <property type="match status" value="1"/>
</dbReference>
<organism evidence="1 2">
    <name type="scientific">Acinetobacter amyesii</name>
    <dbReference type="NCBI Taxonomy" id="2942470"/>
    <lineage>
        <taxon>Bacteria</taxon>
        <taxon>Pseudomonadati</taxon>
        <taxon>Pseudomonadota</taxon>
        <taxon>Gammaproteobacteria</taxon>
        <taxon>Moraxellales</taxon>
        <taxon>Moraxellaceae</taxon>
        <taxon>Acinetobacter</taxon>
    </lineage>
</organism>
<gene>
    <name evidence="1" type="ORF">B1202_14790</name>
</gene>
<dbReference type="EMBL" id="MVKX01000011">
    <property type="protein sequence ID" value="OOV80080.1"/>
    <property type="molecule type" value="Genomic_DNA"/>
</dbReference>